<evidence type="ECO:0000256" key="2">
    <source>
        <dbReference type="ARBA" id="ARBA00022741"/>
    </source>
</evidence>
<dbReference type="InterPro" id="IPR003959">
    <property type="entry name" value="ATPase_AAA_core"/>
</dbReference>
<dbReference type="GO" id="GO:0017116">
    <property type="term" value="F:single-stranded DNA helicase activity"/>
    <property type="evidence" value="ECO:0007669"/>
    <property type="project" value="TreeGrafter"/>
</dbReference>
<dbReference type="CDD" id="cd00009">
    <property type="entry name" value="AAA"/>
    <property type="match status" value="1"/>
</dbReference>
<dbReference type="PANTHER" id="PTHR13779:SF7">
    <property type="entry name" value="ATPASE WRNIP1"/>
    <property type="match status" value="1"/>
</dbReference>
<evidence type="ECO:0000256" key="3">
    <source>
        <dbReference type="ARBA" id="ARBA00022840"/>
    </source>
</evidence>
<name>A0A6J6MBZ1_9ZZZZ</name>
<dbReference type="AlphaFoldDB" id="A0A6J6MBZ1"/>
<dbReference type="InterPro" id="IPR032423">
    <property type="entry name" value="AAA_assoc_2"/>
</dbReference>
<dbReference type="GO" id="GO:0016887">
    <property type="term" value="F:ATP hydrolysis activity"/>
    <property type="evidence" value="ECO:0007669"/>
    <property type="project" value="InterPro"/>
</dbReference>
<dbReference type="Gene3D" id="1.20.272.10">
    <property type="match status" value="1"/>
</dbReference>
<protein>
    <submittedName>
        <fullName evidence="6">Unannotated protein</fullName>
    </submittedName>
</protein>
<dbReference type="CDD" id="cd18139">
    <property type="entry name" value="HLD_clamp_RarA"/>
    <property type="match status" value="1"/>
</dbReference>
<keyword evidence="2" id="KW-0547">Nucleotide-binding</keyword>
<keyword evidence="3" id="KW-0067">ATP-binding</keyword>
<dbReference type="GO" id="GO:0003677">
    <property type="term" value="F:DNA binding"/>
    <property type="evidence" value="ECO:0007669"/>
    <property type="project" value="InterPro"/>
</dbReference>
<dbReference type="Gene3D" id="1.10.3710.10">
    <property type="entry name" value="DNA polymerase III clamp loader subunits, C-terminal domain"/>
    <property type="match status" value="1"/>
</dbReference>
<evidence type="ECO:0000256" key="4">
    <source>
        <dbReference type="SAM" id="MobiDB-lite"/>
    </source>
</evidence>
<dbReference type="GO" id="GO:0008047">
    <property type="term" value="F:enzyme activator activity"/>
    <property type="evidence" value="ECO:0007669"/>
    <property type="project" value="TreeGrafter"/>
</dbReference>
<sequence length="456" mass="49169">MGDDLFTAAAEERLRRRAPLAARLRPRTLDEVVGQQHLLGPGRPLRALIEADRLSSVILWGPPGTGKTSVARLTAHATAQAFEALSAVTAGVKDVREVVERARDRLGQRGQGTILFLDEVHRFNRTQQDALLPHVEEGLVVLVGATTENPYFSLTAPLLSRSTLFRLEPVPAEALRELVARALSDRERGLGDDELSISADAMEHLVDRAEGDARHLLTSLEVAAALTCESATKEISLECAEAALAARAIQYGADEHYDIISAFIKSIRGSDADAGLYWLARMLEAGEDARYVARRLVILASEDVGMADPLALPLAMAAAQAVEFVGLPEAQLNLAHCVVYLANCPKSNSVTLGIGAATSDVRTLPTGMVPAHLKDGHYKGASALGHGVGYVYPHDRPGAWADQEYRPEEVASQIYWRPTGHGRDVARLGTVEAADRALPGASKQDQKREGLSDERI</sequence>
<dbReference type="Pfam" id="PF00004">
    <property type="entry name" value="AAA"/>
    <property type="match status" value="1"/>
</dbReference>
<proteinExistence type="inferred from homology"/>
<dbReference type="InterPro" id="IPR027417">
    <property type="entry name" value="P-loop_NTPase"/>
</dbReference>
<dbReference type="Pfam" id="PF12002">
    <property type="entry name" value="MgsA_C"/>
    <property type="match status" value="1"/>
</dbReference>
<dbReference type="InterPro" id="IPR051314">
    <property type="entry name" value="AAA_ATPase_RarA/MGS1/WRNIP1"/>
</dbReference>
<dbReference type="SMART" id="SM00382">
    <property type="entry name" value="AAA"/>
    <property type="match status" value="1"/>
</dbReference>
<reference evidence="6" key="1">
    <citation type="submission" date="2020-05" db="EMBL/GenBank/DDBJ databases">
        <authorList>
            <person name="Chiriac C."/>
            <person name="Salcher M."/>
            <person name="Ghai R."/>
            <person name="Kavagutti S V."/>
        </authorList>
    </citation>
    <scope>NUCLEOTIDE SEQUENCE</scope>
</reference>
<dbReference type="FunFam" id="3.40.50.300:FF:000345">
    <property type="entry name" value="AAA family ATPase"/>
    <property type="match status" value="1"/>
</dbReference>
<dbReference type="SUPFAM" id="SSF48019">
    <property type="entry name" value="post-AAA+ oligomerization domain-like"/>
    <property type="match status" value="1"/>
</dbReference>
<evidence type="ECO:0000256" key="1">
    <source>
        <dbReference type="ARBA" id="ARBA00008959"/>
    </source>
</evidence>
<dbReference type="EMBL" id="CAEZWM010000241">
    <property type="protein sequence ID" value="CAB4671707.1"/>
    <property type="molecule type" value="Genomic_DNA"/>
</dbReference>
<dbReference type="InterPro" id="IPR003593">
    <property type="entry name" value="AAA+_ATPase"/>
</dbReference>
<dbReference type="InterPro" id="IPR008921">
    <property type="entry name" value="DNA_pol3_clamp-load_cplx_C"/>
</dbReference>
<accession>A0A6J6MBZ1</accession>
<dbReference type="Pfam" id="PF16193">
    <property type="entry name" value="AAA_assoc_2"/>
    <property type="match status" value="1"/>
</dbReference>
<dbReference type="Gene3D" id="1.10.8.60">
    <property type="match status" value="1"/>
</dbReference>
<dbReference type="GO" id="GO:0006261">
    <property type="term" value="P:DNA-templated DNA replication"/>
    <property type="evidence" value="ECO:0007669"/>
    <property type="project" value="TreeGrafter"/>
</dbReference>
<feature type="region of interest" description="Disordered" evidence="4">
    <location>
        <begin position="433"/>
        <end position="456"/>
    </location>
</feature>
<dbReference type="InterPro" id="IPR021886">
    <property type="entry name" value="MgsA_C"/>
</dbReference>
<dbReference type="Gene3D" id="3.40.50.300">
    <property type="entry name" value="P-loop containing nucleotide triphosphate hydrolases"/>
    <property type="match status" value="1"/>
</dbReference>
<gene>
    <name evidence="6" type="ORF">UFOPK2242_01492</name>
</gene>
<feature type="domain" description="AAA+ ATPase" evidence="5">
    <location>
        <begin position="53"/>
        <end position="194"/>
    </location>
</feature>
<dbReference type="FunFam" id="1.20.272.10:FF:000001">
    <property type="entry name" value="Putative AAA family ATPase"/>
    <property type="match status" value="1"/>
</dbReference>
<dbReference type="FunFam" id="1.10.3710.10:FF:000003">
    <property type="entry name" value="ATPase, AAA family protein"/>
    <property type="match status" value="1"/>
</dbReference>
<dbReference type="PANTHER" id="PTHR13779">
    <property type="entry name" value="WERNER HELICASE-INTERACTING PROTEIN 1 FAMILY MEMBER"/>
    <property type="match status" value="1"/>
</dbReference>
<organism evidence="6">
    <name type="scientific">freshwater metagenome</name>
    <dbReference type="NCBI Taxonomy" id="449393"/>
    <lineage>
        <taxon>unclassified sequences</taxon>
        <taxon>metagenomes</taxon>
        <taxon>ecological metagenomes</taxon>
    </lineage>
</organism>
<comment type="similarity">
    <text evidence="1">Belongs to the AAA ATPase family. RarA/MGS1/WRNIP1 subfamily.</text>
</comment>
<dbReference type="GO" id="GO:0005524">
    <property type="term" value="F:ATP binding"/>
    <property type="evidence" value="ECO:0007669"/>
    <property type="project" value="UniProtKB-KW"/>
</dbReference>
<dbReference type="GO" id="GO:0000731">
    <property type="term" value="P:DNA synthesis involved in DNA repair"/>
    <property type="evidence" value="ECO:0007669"/>
    <property type="project" value="TreeGrafter"/>
</dbReference>
<dbReference type="SUPFAM" id="SSF52540">
    <property type="entry name" value="P-loop containing nucleoside triphosphate hydrolases"/>
    <property type="match status" value="1"/>
</dbReference>
<evidence type="ECO:0000259" key="5">
    <source>
        <dbReference type="SMART" id="SM00382"/>
    </source>
</evidence>
<evidence type="ECO:0000313" key="6">
    <source>
        <dbReference type="EMBL" id="CAB4671707.1"/>
    </source>
</evidence>
<feature type="compositionally biased region" description="Basic and acidic residues" evidence="4">
    <location>
        <begin position="444"/>
        <end position="456"/>
    </location>
</feature>